<accession>A0ACB9J784</accession>
<dbReference type="EMBL" id="CM042022">
    <property type="protein sequence ID" value="KAI3815991.1"/>
    <property type="molecule type" value="Genomic_DNA"/>
</dbReference>
<evidence type="ECO:0000313" key="1">
    <source>
        <dbReference type="EMBL" id="KAI3815991.1"/>
    </source>
</evidence>
<reference evidence="2" key="1">
    <citation type="journal article" date="2022" name="Mol. Ecol. Resour.">
        <title>The genomes of chicory, endive, great burdock and yacon provide insights into Asteraceae palaeo-polyploidization history and plant inulin production.</title>
        <authorList>
            <person name="Fan W."/>
            <person name="Wang S."/>
            <person name="Wang H."/>
            <person name="Wang A."/>
            <person name="Jiang F."/>
            <person name="Liu H."/>
            <person name="Zhao H."/>
            <person name="Xu D."/>
            <person name="Zhang Y."/>
        </authorList>
    </citation>
    <scope>NUCLEOTIDE SEQUENCE [LARGE SCALE GENOMIC DNA]</scope>
    <source>
        <strain evidence="2">cv. Yunnan</strain>
    </source>
</reference>
<proteinExistence type="predicted"/>
<comment type="caution">
    <text evidence="1">The sequence shown here is derived from an EMBL/GenBank/DDBJ whole genome shotgun (WGS) entry which is preliminary data.</text>
</comment>
<dbReference type="Proteomes" id="UP001056120">
    <property type="component" value="Linkage Group LG05"/>
</dbReference>
<organism evidence="1 2">
    <name type="scientific">Smallanthus sonchifolius</name>
    <dbReference type="NCBI Taxonomy" id="185202"/>
    <lineage>
        <taxon>Eukaryota</taxon>
        <taxon>Viridiplantae</taxon>
        <taxon>Streptophyta</taxon>
        <taxon>Embryophyta</taxon>
        <taxon>Tracheophyta</taxon>
        <taxon>Spermatophyta</taxon>
        <taxon>Magnoliopsida</taxon>
        <taxon>eudicotyledons</taxon>
        <taxon>Gunneridae</taxon>
        <taxon>Pentapetalae</taxon>
        <taxon>asterids</taxon>
        <taxon>campanulids</taxon>
        <taxon>Asterales</taxon>
        <taxon>Asteraceae</taxon>
        <taxon>Asteroideae</taxon>
        <taxon>Heliantheae alliance</taxon>
        <taxon>Millerieae</taxon>
        <taxon>Smallanthus</taxon>
    </lineage>
</organism>
<keyword evidence="2" id="KW-1185">Reference proteome</keyword>
<reference evidence="1 2" key="2">
    <citation type="journal article" date="2022" name="Mol. Ecol. Resour.">
        <title>The genomes of chicory, endive, great burdock and yacon provide insights into Asteraceae paleo-polyploidization history and plant inulin production.</title>
        <authorList>
            <person name="Fan W."/>
            <person name="Wang S."/>
            <person name="Wang H."/>
            <person name="Wang A."/>
            <person name="Jiang F."/>
            <person name="Liu H."/>
            <person name="Zhao H."/>
            <person name="Xu D."/>
            <person name="Zhang Y."/>
        </authorList>
    </citation>
    <scope>NUCLEOTIDE SEQUENCE [LARGE SCALE GENOMIC DNA]</scope>
    <source>
        <strain evidence="2">cv. Yunnan</strain>
        <tissue evidence="1">Leaves</tissue>
    </source>
</reference>
<protein>
    <submittedName>
        <fullName evidence="1">Uncharacterized protein</fullName>
    </submittedName>
</protein>
<sequence>MTWLEKLGKPAKWIRGSRRHESLHLPWAANGEVLESLMIKNPRETKDPPAEEKETGKLYKEGAASGDGPGIEMNSIAPRKIGLTYLPSIHVDSPMHKKGGRKIVPKREGHCMVKKWDKEVSSKTCTMERKTVPKDEKAVNPQCPSSKKIRRVTQLLGYPEPFEKGARCVLYCFFPFLLLFCFVSLWLFSTYIMKA</sequence>
<evidence type="ECO:0000313" key="2">
    <source>
        <dbReference type="Proteomes" id="UP001056120"/>
    </source>
</evidence>
<gene>
    <name evidence="1" type="ORF">L1987_15675</name>
</gene>
<name>A0ACB9J784_9ASTR</name>